<protein>
    <submittedName>
        <fullName evidence="2">Uncharacterized protein</fullName>
    </submittedName>
</protein>
<reference evidence="3" key="1">
    <citation type="submission" date="2016-10" db="EMBL/GenBank/DDBJ databases">
        <authorList>
            <person name="Varghese N."/>
            <person name="Submissions S."/>
        </authorList>
    </citation>
    <scope>NUCLEOTIDE SEQUENCE [LARGE SCALE GENOMIC DNA]</scope>
    <source>
        <strain evidence="3">DSM 8344</strain>
    </source>
</reference>
<dbReference type="OrthoDB" id="1798489at2"/>
<dbReference type="AlphaFoldDB" id="A0A1G7VLR2"/>
<feature type="transmembrane region" description="Helical" evidence="1">
    <location>
        <begin position="89"/>
        <end position="107"/>
    </location>
</feature>
<dbReference type="EMBL" id="FNCP01000004">
    <property type="protein sequence ID" value="SDG60637.1"/>
    <property type="molecule type" value="Genomic_DNA"/>
</dbReference>
<evidence type="ECO:0000313" key="2">
    <source>
        <dbReference type="EMBL" id="SDG60637.1"/>
    </source>
</evidence>
<accession>A0A1G7VLR2</accession>
<feature type="transmembrane region" description="Helical" evidence="1">
    <location>
        <begin position="28"/>
        <end position="52"/>
    </location>
</feature>
<keyword evidence="1" id="KW-1133">Transmembrane helix</keyword>
<keyword evidence="3" id="KW-1185">Reference proteome</keyword>
<keyword evidence="1" id="KW-0812">Transmembrane</keyword>
<sequence length="109" mass="12642">MFFVIICIIVWVLYTFVMQRRLNEEFRLFNALLPLVILSLIVSLSLGVNYVASAIPSINDGISIHTSLAHWIIGEDSWSINLFKNYFDYSIWISLILLALYSGLRIWKD</sequence>
<evidence type="ECO:0000313" key="3">
    <source>
        <dbReference type="Proteomes" id="UP000198656"/>
    </source>
</evidence>
<dbReference type="RefSeq" id="WP_092330853.1">
    <property type="nucleotide sequence ID" value="NZ_FNCP01000004.1"/>
</dbReference>
<keyword evidence="1" id="KW-0472">Membrane</keyword>
<name>A0A1G7VLR2_9FIRM</name>
<organism evidence="2 3">
    <name type="scientific">Desulfosporosinus hippei DSM 8344</name>
    <dbReference type="NCBI Taxonomy" id="1121419"/>
    <lineage>
        <taxon>Bacteria</taxon>
        <taxon>Bacillati</taxon>
        <taxon>Bacillota</taxon>
        <taxon>Clostridia</taxon>
        <taxon>Eubacteriales</taxon>
        <taxon>Desulfitobacteriaceae</taxon>
        <taxon>Desulfosporosinus</taxon>
    </lineage>
</organism>
<gene>
    <name evidence="2" type="ORF">SAMN05443529_104161</name>
</gene>
<dbReference type="Proteomes" id="UP000198656">
    <property type="component" value="Unassembled WGS sequence"/>
</dbReference>
<proteinExistence type="predicted"/>
<evidence type="ECO:0000256" key="1">
    <source>
        <dbReference type="SAM" id="Phobius"/>
    </source>
</evidence>